<evidence type="ECO:0000256" key="3">
    <source>
        <dbReference type="ARBA" id="ARBA00022989"/>
    </source>
</evidence>
<dbReference type="InterPro" id="IPR003810">
    <property type="entry name" value="Mntp/YtaF"/>
</dbReference>
<feature type="transmembrane region" description="Helical" evidence="5">
    <location>
        <begin position="35"/>
        <end position="59"/>
    </location>
</feature>
<dbReference type="PANTHER" id="PTHR35529">
    <property type="entry name" value="MANGANESE EFFLUX PUMP MNTP-RELATED"/>
    <property type="match status" value="1"/>
</dbReference>
<keyword evidence="2 5" id="KW-0812">Transmembrane</keyword>
<evidence type="ECO:0008006" key="8">
    <source>
        <dbReference type="Google" id="ProtNLM"/>
    </source>
</evidence>
<reference evidence="6 7" key="1">
    <citation type="submission" date="2017-10" db="EMBL/GenBank/DDBJ databases">
        <title>Resolving the taxonomy of Roseburia spp., Eubacterium rectale and Agathobacter spp. through phylogenomic analysis.</title>
        <authorList>
            <person name="Sheridan P.O."/>
            <person name="Walker A.W."/>
            <person name="Duncan S.H."/>
            <person name="Scott K.P."/>
            <person name="Toole P.W.O."/>
            <person name="Luis P."/>
            <person name="Flint H.J."/>
        </authorList>
    </citation>
    <scope>NUCLEOTIDE SEQUENCE [LARGE SCALE GENOMIC DNA]</scope>
    <source>
        <strain evidence="6 7">JK626</strain>
    </source>
</reference>
<protein>
    <recommendedName>
        <fullName evidence="8">Mn2+ efflux pump MntP</fullName>
    </recommendedName>
</protein>
<feature type="transmembrane region" description="Helical" evidence="5">
    <location>
        <begin position="71"/>
        <end position="91"/>
    </location>
</feature>
<sequence>MSWLENMLIMAGILLDVFAAMEIQGAMLANIKKKTLVIACIVVAAVELVFYLVGYFICWVLSSNGYIPNPIYYGEAVAAIVLALLGMRLLVKAVQRKFIQERRRDTIRVWDYIRIVVMSSIYTAAAGCVCGLVGVTVWQVIIIILVISIVMVICGFYTGLHYGFEIKTIAYVAGALLLWGVSIEMLLHRILDVI</sequence>
<dbReference type="Proteomes" id="UP000225889">
    <property type="component" value="Unassembled WGS sequence"/>
</dbReference>
<evidence type="ECO:0000256" key="1">
    <source>
        <dbReference type="ARBA" id="ARBA00022475"/>
    </source>
</evidence>
<evidence type="ECO:0000313" key="7">
    <source>
        <dbReference type="Proteomes" id="UP000225889"/>
    </source>
</evidence>
<reference evidence="6 7" key="2">
    <citation type="submission" date="2017-10" db="EMBL/GenBank/DDBJ databases">
        <authorList>
            <person name="Banno H."/>
            <person name="Chua N.-H."/>
        </authorList>
    </citation>
    <scope>NUCLEOTIDE SEQUENCE [LARGE SCALE GENOMIC DNA]</scope>
    <source>
        <strain evidence="6 7">JK626</strain>
    </source>
</reference>
<accession>A0A2G3DY69</accession>
<comment type="caution">
    <text evidence="6">The sequence shown here is derived from an EMBL/GenBank/DDBJ whole genome shotgun (WGS) entry which is preliminary data.</text>
</comment>
<evidence type="ECO:0000313" key="6">
    <source>
        <dbReference type="EMBL" id="PHU35891.1"/>
    </source>
</evidence>
<evidence type="ECO:0000256" key="5">
    <source>
        <dbReference type="SAM" id="Phobius"/>
    </source>
</evidence>
<feature type="transmembrane region" description="Helical" evidence="5">
    <location>
        <begin position="112"/>
        <end position="134"/>
    </location>
</feature>
<dbReference type="RefSeq" id="WP_090152328.1">
    <property type="nucleotide sequence ID" value="NZ_PDYF01000008.1"/>
</dbReference>
<keyword evidence="4 5" id="KW-0472">Membrane</keyword>
<feature type="transmembrane region" description="Helical" evidence="5">
    <location>
        <begin position="140"/>
        <end position="157"/>
    </location>
</feature>
<dbReference type="AlphaFoldDB" id="A0A2G3DY69"/>
<gene>
    <name evidence="6" type="ORF">CSX01_04585</name>
</gene>
<keyword evidence="3 5" id="KW-1133">Transmembrane helix</keyword>
<name>A0A2G3DY69_9FIRM</name>
<evidence type="ECO:0000256" key="4">
    <source>
        <dbReference type="ARBA" id="ARBA00023136"/>
    </source>
</evidence>
<dbReference type="EMBL" id="PDYF01000008">
    <property type="protein sequence ID" value="PHU35891.1"/>
    <property type="molecule type" value="Genomic_DNA"/>
</dbReference>
<evidence type="ECO:0000256" key="2">
    <source>
        <dbReference type="ARBA" id="ARBA00022692"/>
    </source>
</evidence>
<keyword evidence="1" id="KW-1003">Cell membrane</keyword>
<proteinExistence type="predicted"/>
<dbReference type="Pfam" id="PF02659">
    <property type="entry name" value="Mntp"/>
    <property type="match status" value="1"/>
</dbReference>
<dbReference type="PANTHER" id="PTHR35529:SF1">
    <property type="entry name" value="MANGANESE EFFLUX PUMP MNTP-RELATED"/>
    <property type="match status" value="1"/>
</dbReference>
<feature type="transmembrane region" description="Helical" evidence="5">
    <location>
        <begin position="169"/>
        <end position="191"/>
    </location>
</feature>
<organism evidence="6 7">
    <name type="scientific">Pseudobutyrivibrio ruminis</name>
    <dbReference type="NCBI Taxonomy" id="46206"/>
    <lineage>
        <taxon>Bacteria</taxon>
        <taxon>Bacillati</taxon>
        <taxon>Bacillota</taxon>
        <taxon>Clostridia</taxon>
        <taxon>Lachnospirales</taxon>
        <taxon>Lachnospiraceae</taxon>
        <taxon>Pseudobutyrivibrio</taxon>
    </lineage>
</organism>